<dbReference type="Pfam" id="PF00528">
    <property type="entry name" value="BPD_transp_1"/>
    <property type="match status" value="1"/>
</dbReference>
<keyword evidence="8 9" id="KW-0472">Membrane</keyword>
<feature type="domain" description="ABC transmembrane type-1" evidence="10">
    <location>
        <begin position="150"/>
        <end position="353"/>
    </location>
</feature>
<dbReference type="InterPro" id="IPR000515">
    <property type="entry name" value="MetI-like"/>
</dbReference>
<dbReference type="EMBL" id="CAEZVL010000006">
    <property type="protein sequence ID" value="CAB4622172.1"/>
    <property type="molecule type" value="Genomic_DNA"/>
</dbReference>
<dbReference type="Gene3D" id="1.10.3720.10">
    <property type="entry name" value="MetI-like"/>
    <property type="match status" value="1"/>
</dbReference>
<keyword evidence="5" id="KW-0592">Phosphate transport</keyword>
<dbReference type="GO" id="GO:0005315">
    <property type="term" value="F:phosphate transmembrane transporter activity"/>
    <property type="evidence" value="ECO:0007669"/>
    <property type="project" value="InterPro"/>
</dbReference>
<evidence type="ECO:0000313" key="12">
    <source>
        <dbReference type="EMBL" id="CAB5117423.1"/>
    </source>
</evidence>
<evidence type="ECO:0000256" key="6">
    <source>
        <dbReference type="ARBA" id="ARBA00022692"/>
    </source>
</evidence>
<dbReference type="GO" id="GO:0005886">
    <property type="term" value="C:plasma membrane"/>
    <property type="evidence" value="ECO:0007669"/>
    <property type="project" value="UniProtKB-SubCell"/>
</dbReference>
<comment type="subcellular location">
    <subcellularLocation>
        <location evidence="1">Cell membrane</location>
        <topology evidence="1">Multi-pass membrane protein</topology>
    </subcellularLocation>
</comment>
<feature type="transmembrane region" description="Helical" evidence="9">
    <location>
        <begin position="57"/>
        <end position="80"/>
    </location>
</feature>
<comment type="similarity">
    <text evidence="2">Belongs to the binding-protein-dependent transport system permease family. CysTW subfamily.</text>
</comment>
<accession>A0A6J7VSX2</accession>
<reference evidence="12" key="1">
    <citation type="submission" date="2020-05" db="EMBL/GenBank/DDBJ databases">
        <authorList>
            <person name="Chiriac C."/>
            <person name="Salcher M."/>
            <person name="Ghai R."/>
            <person name="Kavagutti S V."/>
        </authorList>
    </citation>
    <scope>NUCLEOTIDE SEQUENCE</scope>
</reference>
<evidence type="ECO:0000313" key="11">
    <source>
        <dbReference type="EMBL" id="CAB4622172.1"/>
    </source>
</evidence>
<dbReference type="InterPro" id="IPR035906">
    <property type="entry name" value="MetI-like_sf"/>
</dbReference>
<keyword evidence="4" id="KW-1003">Cell membrane</keyword>
<proteinExistence type="inferred from homology"/>
<sequence length="378" mass="40552">MTTTLNTTLNDSGEDKIDTEERIKIRDIEIVDVIVMTGSAISALALSYFFFQILLPVSGALGFLVCWYVFFNIISTVAVWELRGAVKAKDHLARTFIWTGGMVAVVPLILVLGYVISKGYHSLRPQFFTQDQKFVGALSDATEGGGAHAIVGTLQQVGIASLISVPLGITTAVYLNEVKGRLTKPLRMIIDAMSAVPSIVAGLFIYAAWILALGNQQTGLAGSLALAVLFLPTVTRTSEVVLRLVPGGLREASLALGGTEWRTTSRVVLPTAKSGLVTAVILGVARVIGETAPLILTVGGAFVMNANPLSGKQDALPYFVFRLIRFPQEAQVQRAWTGALVLVILVLVLFVIARAIGGRGPDNISRLKKRRLKRKGLA</sequence>
<organism evidence="12">
    <name type="scientific">freshwater metagenome</name>
    <dbReference type="NCBI Taxonomy" id="449393"/>
    <lineage>
        <taxon>unclassified sequences</taxon>
        <taxon>metagenomes</taxon>
        <taxon>ecological metagenomes</taxon>
    </lineage>
</organism>
<dbReference type="InterPro" id="IPR051408">
    <property type="entry name" value="Phosphate_transprt_permease"/>
</dbReference>
<evidence type="ECO:0000256" key="7">
    <source>
        <dbReference type="ARBA" id="ARBA00022989"/>
    </source>
</evidence>
<evidence type="ECO:0000256" key="2">
    <source>
        <dbReference type="ARBA" id="ARBA00007069"/>
    </source>
</evidence>
<keyword evidence="6 9" id="KW-0812">Transmembrane</keyword>
<dbReference type="PANTHER" id="PTHR42922:SF1">
    <property type="entry name" value="PHOSPHATE TRANSPORT SYSTEM PERMEASE PROTEIN PSTA"/>
    <property type="match status" value="1"/>
</dbReference>
<evidence type="ECO:0000256" key="3">
    <source>
        <dbReference type="ARBA" id="ARBA00022448"/>
    </source>
</evidence>
<dbReference type="CDD" id="cd06261">
    <property type="entry name" value="TM_PBP2"/>
    <property type="match status" value="1"/>
</dbReference>
<dbReference type="NCBIfam" id="TIGR00974">
    <property type="entry name" value="3a0107s02c"/>
    <property type="match status" value="1"/>
</dbReference>
<evidence type="ECO:0000256" key="1">
    <source>
        <dbReference type="ARBA" id="ARBA00004651"/>
    </source>
</evidence>
<feature type="transmembrane region" description="Helical" evidence="9">
    <location>
        <begin position="157"/>
        <end position="176"/>
    </location>
</feature>
<name>A0A6J7VSX2_9ZZZZ</name>
<evidence type="ECO:0000256" key="8">
    <source>
        <dbReference type="ARBA" id="ARBA00023136"/>
    </source>
</evidence>
<keyword evidence="7 9" id="KW-1133">Transmembrane helix</keyword>
<feature type="transmembrane region" description="Helical" evidence="9">
    <location>
        <begin position="188"/>
        <end position="212"/>
    </location>
</feature>
<dbReference type="InterPro" id="IPR005672">
    <property type="entry name" value="Phosphate_PstA"/>
</dbReference>
<evidence type="ECO:0000256" key="9">
    <source>
        <dbReference type="SAM" id="Phobius"/>
    </source>
</evidence>
<feature type="transmembrane region" description="Helical" evidence="9">
    <location>
        <begin position="218"/>
        <end position="235"/>
    </location>
</feature>
<feature type="transmembrane region" description="Helical" evidence="9">
    <location>
        <begin position="30"/>
        <end position="51"/>
    </location>
</feature>
<evidence type="ECO:0000256" key="4">
    <source>
        <dbReference type="ARBA" id="ARBA00022475"/>
    </source>
</evidence>
<dbReference type="EMBL" id="CAFBRX010000035">
    <property type="protein sequence ID" value="CAB5117423.1"/>
    <property type="molecule type" value="Genomic_DNA"/>
</dbReference>
<evidence type="ECO:0000256" key="5">
    <source>
        <dbReference type="ARBA" id="ARBA00022592"/>
    </source>
</evidence>
<dbReference type="SUPFAM" id="SSF161098">
    <property type="entry name" value="MetI-like"/>
    <property type="match status" value="1"/>
</dbReference>
<gene>
    <name evidence="11" type="ORF">UFOPK1960_00090</name>
    <name evidence="12" type="ORF">UFOPK4422_00488</name>
</gene>
<dbReference type="AlphaFoldDB" id="A0A6J7VSX2"/>
<dbReference type="PANTHER" id="PTHR42922">
    <property type="entry name" value="PHOSPHATE TRANSPORT SYSTEM PERMEASE PROTEIN PSTA"/>
    <property type="match status" value="1"/>
</dbReference>
<protein>
    <submittedName>
        <fullName evidence="12">Unannotated protein</fullName>
    </submittedName>
</protein>
<feature type="transmembrane region" description="Helical" evidence="9">
    <location>
        <begin position="92"/>
        <end position="116"/>
    </location>
</feature>
<dbReference type="GO" id="GO:0035435">
    <property type="term" value="P:phosphate ion transmembrane transport"/>
    <property type="evidence" value="ECO:0007669"/>
    <property type="project" value="InterPro"/>
</dbReference>
<dbReference type="PROSITE" id="PS50928">
    <property type="entry name" value="ABC_TM1"/>
    <property type="match status" value="1"/>
</dbReference>
<keyword evidence="3" id="KW-0813">Transport</keyword>
<feature type="transmembrane region" description="Helical" evidence="9">
    <location>
        <begin position="335"/>
        <end position="356"/>
    </location>
</feature>
<evidence type="ECO:0000259" key="10">
    <source>
        <dbReference type="PROSITE" id="PS50928"/>
    </source>
</evidence>